<dbReference type="PANTHER" id="PTHR41251">
    <property type="entry name" value="NON-HOMOLOGOUS END JOINING PROTEIN KU"/>
    <property type="match status" value="1"/>
</dbReference>
<dbReference type="STRING" id="1346791.M529_12750"/>
<protein>
    <recommendedName>
        <fullName evidence="2">Non-homologous end joining protein Ku</fullName>
    </recommendedName>
</protein>
<dbReference type="Gene3D" id="2.40.290.10">
    <property type="match status" value="1"/>
</dbReference>
<comment type="caution">
    <text evidence="5">The sequence shown here is derived from an EMBL/GenBank/DDBJ whole genome shotgun (WGS) entry which is preliminary data.</text>
</comment>
<accession>T0J1H9</accession>
<dbReference type="eggNOG" id="COG1273">
    <property type="taxonomic scope" value="Bacteria"/>
</dbReference>
<dbReference type="SMART" id="SM00559">
    <property type="entry name" value="Ku78"/>
    <property type="match status" value="1"/>
</dbReference>
<comment type="function">
    <text evidence="2">With LigD forms a non-homologous end joining (NHEJ) DNA repair enzyme, which repairs dsDNA breaks with reduced fidelity. Binds linear dsDNA with 5'- and 3'- overhangs but not closed circular dsDNA nor ssDNA. Recruits and stimulates the ligase activity of LigD.</text>
</comment>
<dbReference type="SUPFAM" id="SSF100939">
    <property type="entry name" value="SPOC domain-like"/>
    <property type="match status" value="1"/>
</dbReference>
<sequence length="338" mass="37586">MPLWFIRAAERKAHRRIFSHRDAGETDMAARAYWQGQIRLALVSIPVEIYAATKSGAQIAFHQIHEPSGKRVRYEKIVPGLGPVKPEDIVKGYELSKGDYVLLEPEEIDAVKLESKKTLELTRFVDAADIDVLYYERPYYVVPADDLAEEAFIVLREALRRTKKVGLGQLAMRGREYIVSLKPCGRGMILETLRYADEVNRAQTYFRDIEDKVPDADLLDLAETLIEKKAGAFEPDSFHDRYVDALERLIEKKKKAKGRRILEDEEDVPAQRGGNVIDLMAALRKSVDSGGSGASSSKRKGTARKTSTAKAPASKAGASKAGTSKSSAKPKAPARKRA</sequence>
<evidence type="ECO:0000313" key="5">
    <source>
        <dbReference type="EMBL" id="EQB31836.1"/>
    </source>
</evidence>
<evidence type="ECO:0000256" key="3">
    <source>
        <dbReference type="SAM" id="MobiDB-lite"/>
    </source>
</evidence>
<feature type="compositionally biased region" description="Low complexity" evidence="3">
    <location>
        <begin position="304"/>
        <end position="331"/>
    </location>
</feature>
<dbReference type="PATRIC" id="fig|1346791.3.peg.2453"/>
<dbReference type="GO" id="GO:0006310">
    <property type="term" value="P:DNA recombination"/>
    <property type="evidence" value="ECO:0007669"/>
    <property type="project" value="UniProtKB-KW"/>
</dbReference>
<comment type="similarity">
    <text evidence="2">Belongs to the prokaryotic Ku family.</text>
</comment>
<proteinExistence type="inferred from homology"/>
<dbReference type="CDD" id="cd00789">
    <property type="entry name" value="KU_like"/>
    <property type="match status" value="1"/>
</dbReference>
<dbReference type="Pfam" id="PF02735">
    <property type="entry name" value="Ku"/>
    <property type="match status" value="1"/>
</dbReference>
<dbReference type="AlphaFoldDB" id="T0J1H9"/>
<dbReference type="NCBIfam" id="TIGR02772">
    <property type="entry name" value="Ku_bact"/>
    <property type="match status" value="1"/>
</dbReference>
<keyword evidence="1 2" id="KW-0238">DNA-binding</keyword>
<dbReference type="GO" id="GO:0006303">
    <property type="term" value="P:double-strand break repair via nonhomologous end joining"/>
    <property type="evidence" value="ECO:0007669"/>
    <property type="project" value="UniProtKB-UniRule"/>
</dbReference>
<reference evidence="5 6" key="1">
    <citation type="journal article" date="2013" name="Genome Announc.">
        <title>Draft Genome Sequence of Sphingobium ummariense Strain RL-3, a Hexachlorocyclohexane-Degrading Bacterium.</title>
        <authorList>
            <person name="Kohli P."/>
            <person name="Dua A."/>
            <person name="Sangwan N."/>
            <person name="Oldach P."/>
            <person name="Khurana J.P."/>
            <person name="Lal R."/>
        </authorList>
    </citation>
    <scope>NUCLEOTIDE SEQUENCE [LARGE SCALE GENOMIC DNA]</scope>
    <source>
        <strain evidence="5 6">RL-3</strain>
    </source>
</reference>
<keyword evidence="2" id="KW-0234">DNA repair</keyword>
<name>T0J1H9_9SPHN</name>
<feature type="region of interest" description="Disordered" evidence="3">
    <location>
        <begin position="287"/>
        <end position="338"/>
    </location>
</feature>
<dbReference type="EMBL" id="AUWY01000088">
    <property type="protein sequence ID" value="EQB31836.1"/>
    <property type="molecule type" value="Genomic_DNA"/>
</dbReference>
<organism evidence="5 6">
    <name type="scientific">Sphingobium ummariense RL-3</name>
    <dbReference type="NCBI Taxonomy" id="1346791"/>
    <lineage>
        <taxon>Bacteria</taxon>
        <taxon>Pseudomonadati</taxon>
        <taxon>Pseudomonadota</taxon>
        <taxon>Alphaproteobacteria</taxon>
        <taxon>Sphingomonadales</taxon>
        <taxon>Sphingomonadaceae</taxon>
        <taxon>Sphingobium</taxon>
    </lineage>
</organism>
<dbReference type="Proteomes" id="UP000015523">
    <property type="component" value="Unassembled WGS sequence"/>
</dbReference>
<dbReference type="PANTHER" id="PTHR41251:SF1">
    <property type="entry name" value="NON-HOMOLOGOUS END JOINING PROTEIN KU"/>
    <property type="match status" value="1"/>
</dbReference>
<dbReference type="InterPro" id="IPR006164">
    <property type="entry name" value="DNA_bd_Ku70/Ku80"/>
</dbReference>
<keyword evidence="2" id="KW-0233">DNA recombination</keyword>
<evidence type="ECO:0000313" key="6">
    <source>
        <dbReference type="Proteomes" id="UP000015523"/>
    </source>
</evidence>
<dbReference type="PIRSF" id="PIRSF006493">
    <property type="entry name" value="Prok_Ku"/>
    <property type="match status" value="1"/>
</dbReference>
<evidence type="ECO:0000256" key="2">
    <source>
        <dbReference type="HAMAP-Rule" id="MF_01875"/>
    </source>
</evidence>
<evidence type="ECO:0000259" key="4">
    <source>
        <dbReference type="SMART" id="SM00559"/>
    </source>
</evidence>
<keyword evidence="6" id="KW-1185">Reference proteome</keyword>
<dbReference type="InterPro" id="IPR016194">
    <property type="entry name" value="SPOC-like_C_dom_sf"/>
</dbReference>
<dbReference type="HAMAP" id="MF_01875">
    <property type="entry name" value="Prokaryotic_Ku"/>
    <property type="match status" value="1"/>
</dbReference>
<evidence type="ECO:0000256" key="1">
    <source>
        <dbReference type="ARBA" id="ARBA00023125"/>
    </source>
</evidence>
<feature type="domain" description="Ku" evidence="4">
    <location>
        <begin position="81"/>
        <end position="210"/>
    </location>
</feature>
<dbReference type="InterPro" id="IPR009187">
    <property type="entry name" value="Prok_Ku"/>
</dbReference>
<dbReference type="GO" id="GO:0003690">
    <property type="term" value="F:double-stranded DNA binding"/>
    <property type="evidence" value="ECO:0007669"/>
    <property type="project" value="UniProtKB-UniRule"/>
</dbReference>
<comment type="subunit">
    <text evidence="2">Homodimer. Interacts with LigD.</text>
</comment>
<keyword evidence="2" id="KW-0227">DNA damage</keyword>
<gene>
    <name evidence="2" type="primary">ku</name>
    <name evidence="5" type="ORF">M529_12750</name>
</gene>